<proteinExistence type="predicted"/>
<dbReference type="eggNOG" id="COG3434">
    <property type="taxonomic scope" value="Bacteria"/>
</dbReference>
<sequence>MPLLFARQPIFDKKNSIYGYELLYRDEAANNSFNNVDGDMATSNVMAAGFLSMGVSSIAGKKKAFINFTHNMLLQKVATLFPSDQIVVELLETIEPTKEIIDACKSLKSHGYTLALDDFIFKPGYEPLIEQADVIKVDFILTKSENERKYIVNHFGNGRIRFLAEKIETIEEYHEAVRLGYTYYQGYYFSKPMISQSKEIPPAKINHLKLMHILQENDPKFEDIVNVIEKDVAFSYEILKIANTAYYYRGNSVKSIRQASMRMGLDELRKWAYITVLRKIGDNNKDEIVVICAQRAKAMEFISRKIGLEQRKTELFTMGMLSMIDTLTGCMMDLILSQLDIPKDIKEVLSGKLGDDKVSLCYKLITSYEKGEWNTANSLCEKLGIKVEDIADAYFKAIVWVNCSDCI</sequence>
<dbReference type="Gene3D" id="3.20.20.450">
    <property type="entry name" value="EAL domain"/>
    <property type="match status" value="1"/>
</dbReference>
<name>A0A0L6JL78_9FIRM</name>
<dbReference type="InterPro" id="IPR001633">
    <property type="entry name" value="EAL_dom"/>
</dbReference>
<dbReference type="SUPFAM" id="SSF141868">
    <property type="entry name" value="EAL domain-like"/>
    <property type="match status" value="1"/>
</dbReference>
<dbReference type="Pfam" id="PF00563">
    <property type="entry name" value="EAL"/>
    <property type="match status" value="1"/>
</dbReference>
<comment type="caution">
    <text evidence="3">The sequence shown here is derived from an EMBL/GenBank/DDBJ whole genome shotgun (WGS) entry which is preliminary data.</text>
</comment>
<dbReference type="InterPro" id="IPR035919">
    <property type="entry name" value="EAL_sf"/>
</dbReference>
<protein>
    <submittedName>
        <fullName evidence="3">Diguanylate phosphodiesterase metal dependent hydrolase domain containing protein</fullName>
    </submittedName>
</protein>
<dbReference type="PROSITE" id="PS51833">
    <property type="entry name" value="HDOD"/>
    <property type="match status" value="1"/>
</dbReference>
<evidence type="ECO:0000259" key="2">
    <source>
        <dbReference type="PROSITE" id="PS51833"/>
    </source>
</evidence>
<feature type="domain" description="EAL" evidence="1">
    <location>
        <begin position="1"/>
        <end position="206"/>
    </location>
</feature>
<dbReference type="Gene3D" id="1.10.3210.10">
    <property type="entry name" value="Hypothetical protein af1432"/>
    <property type="match status" value="1"/>
</dbReference>
<evidence type="ECO:0000259" key="1">
    <source>
        <dbReference type="PROSITE" id="PS50883"/>
    </source>
</evidence>
<evidence type="ECO:0000313" key="3">
    <source>
        <dbReference type="EMBL" id="KNY26529.1"/>
    </source>
</evidence>
<dbReference type="AlphaFoldDB" id="A0A0L6JL78"/>
<reference evidence="4" key="1">
    <citation type="submission" date="2015-07" db="EMBL/GenBank/DDBJ databases">
        <title>Near-Complete Genome Sequence of the Cellulolytic Bacterium Bacteroides (Pseudobacteroides) cellulosolvens ATCC 35603.</title>
        <authorList>
            <person name="Dassa B."/>
            <person name="Utturkar S.M."/>
            <person name="Klingeman D.M."/>
            <person name="Hurt R.A."/>
            <person name="Keller M."/>
            <person name="Xu J."/>
            <person name="Reddy Y.H.K."/>
            <person name="Borovok I."/>
            <person name="Grinberg I.R."/>
            <person name="Lamed R."/>
            <person name="Zhivin O."/>
            <person name="Bayer E.A."/>
            <person name="Brown S.D."/>
        </authorList>
    </citation>
    <scope>NUCLEOTIDE SEQUENCE [LARGE SCALE GENOMIC DNA]</scope>
    <source>
        <strain evidence="4">DSM 2933</strain>
    </source>
</reference>
<dbReference type="InterPro" id="IPR013976">
    <property type="entry name" value="HDOD"/>
</dbReference>
<dbReference type="Proteomes" id="UP000036923">
    <property type="component" value="Unassembled WGS sequence"/>
</dbReference>
<accession>A0A0L6JL78</accession>
<dbReference type="PANTHER" id="PTHR33525">
    <property type="match status" value="1"/>
</dbReference>
<feature type="domain" description="HDOD" evidence="2">
    <location>
        <begin position="200"/>
        <end position="389"/>
    </location>
</feature>
<dbReference type="InterPro" id="IPR014408">
    <property type="entry name" value="dGMP_Pdiesterase_EAL/HD-GYP"/>
</dbReference>
<dbReference type="PATRIC" id="fig|398512.5.peg.1865"/>
<dbReference type="OrthoDB" id="9804751at2"/>
<keyword evidence="3" id="KW-0378">Hydrolase</keyword>
<dbReference type="GO" id="GO:0016787">
    <property type="term" value="F:hydrolase activity"/>
    <property type="evidence" value="ECO:0007669"/>
    <property type="project" value="UniProtKB-KW"/>
</dbReference>
<dbReference type="PIRSF" id="PIRSF003180">
    <property type="entry name" value="DiGMPpdiest_YuxH"/>
    <property type="match status" value="1"/>
</dbReference>
<dbReference type="PANTHER" id="PTHR33525:SF4">
    <property type="entry name" value="CYCLIC DI-GMP PHOSPHODIESTERASE CDGJ"/>
    <property type="match status" value="1"/>
</dbReference>
<evidence type="ECO:0000313" key="4">
    <source>
        <dbReference type="Proteomes" id="UP000036923"/>
    </source>
</evidence>
<dbReference type="EMBL" id="LGTC01000001">
    <property type="protein sequence ID" value="KNY26529.1"/>
    <property type="molecule type" value="Genomic_DNA"/>
</dbReference>
<keyword evidence="4" id="KW-1185">Reference proteome</keyword>
<dbReference type="PROSITE" id="PS50883">
    <property type="entry name" value="EAL"/>
    <property type="match status" value="1"/>
</dbReference>
<dbReference type="STRING" id="398512.Bccel_1794"/>
<dbReference type="SUPFAM" id="SSF109604">
    <property type="entry name" value="HD-domain/PDEase-like"/>
    <property type="match status" value="1"/>
</dbReference>
<gene>
    <name evidence="3" type="ORF">Bccel_1794</name>
</gene>
<dbReference type="RefSeq" id="WP_036937887.1">
    <property type="nucleotide sequence ID" value="NZ_JQKC01000006.1"/>
</dbReference>
<organism evidence="3 4">
    <name type="scientific">Pseudobacteroides cellulosolvens ATCC 35603 = DSM 2933</name>
    <dbReference type="NCBI Taxonomy" id="398512"/>
    <lineage>
        <taxon>Bacteria</taxon>
        <taxon>Bacillati</taxon>
        <taxon>Bacillota</taxon>
        <taxon>Clostridia</taxon>
        <taxon>Eubacteriales</taxon>
        <taxon>Oscillospiraceae</taxon>
        <taxon>Pseudobacteroides</taxon>
    </lineage>
</organism>
<dbReference type="InterPro" id="IPR052340">
    <property type="entry name" value="RNase_Y/CdgJ"/>
</dbReference>
<dbReference type="Pfam" id="PF08668">
    <property type="entry name" value="HDOD"/>
    <property type="match status" value="1"/>
</dbReference>